<dbReference type="InterPro" id="IPR011051">
    <property type="entry name" value="RmlC_Cupin_sf"/>
</dbReference>
<evidence type="ECO:0000313" key="3">
    <source>
        <dbReference type="Proteomes" id="UP000321058"/>
    </source>
</evidence>
<feature type="domain" description="Rhodanese" evidence="1">
    <location>
        <begin position="340"/>
        <end position="431"/>
    </location>
</feature>
<dbReference type="InterPro" id="IPR001763">
    <property type="entry name" value="Rhodanese-like_dom"/>
</dbReference>
<feature type="domain" description="Rhodanese" evidence="1">
    <location>
        <begin position="586"/>
        <end position="679"/>
    </location>
</feature>
<dbReference type="RefSeq" id="WP_170303877.1">
    <property type="nucleotide sequence ID" value="NZ_BKAJ01000286.1"/>
</dbReference>
<comment type="caution">
    <text evidence="2">The sequence shown here is derived from an EMBL/GenBank/DDBJ whole genome shotgun (WGS) entry which is preliminary data.</text>
</comment>
<dbReference type="SUPFAM" id="SSF52821">
    <property type="entry name" value="Rhodanese/Cell cycle control phosphatase"/>
    <property type="match status" value="4"/>
</dbReference>
<gene>
    <name evidence="2" type="ORF">RSO01_91690</name>
</gene>
<dbReference type="Gene3D" id="3.40.250.10">
    <property type="entry name" value="Rhodanese-like domain"/>
    <property type="match status" value="4"/>
</dbReference>
<evidence type="ECO:0000259" key="1">
    <source>
        <dbReference type="PROSITE" id="PS50206"/>
    </source>
</evidence>
<dbReference type="InterPro" id="IPR036873">
    <property type="entry name" value="Rhodanese-like_dom_sf"/>
</dbReference>
<dbReference type="EMBL" id="BKAJ01000286">
    <property type="protein sequence ID" value="GEP62003.1"/>
    <property type="molecule type" value="Genomic_DNA"/>
</dbReference>
<dbReference type="Proteomes" id="UP000321058">
    <property type="component" value="Unassembled WGS sequence"/>
</dbReference>
<accession>A0A512NSS5</accession>
<dbReference type="Gene3D" id="2.60.120.10">
    <property type="entry name" value="Jelly Rolls"/>
    <property type="match status" value="1"/>
</dbReference>
<feature type="domain" description="Rhodanese" evidence="1">
    <location>
        <begin position="482"/>
        <end position="560"/>
    </location>
</feature>
<protein>
    <submittedName>
        <fullName evidence="2">Rhodanese-like domain-containing protein</fullName>
    </submittedName>
</protein>
<feature type="domain" description="Rhodanese" evidence="1">
    <location>
        <begin position="216"/>
        <end position="307"/>
    </location>
</feature>
<dbReference type="PANTHER" id="PTHR44086">
    <property type="entry name" value="THIOSULFATE SULFURTRANSFERASE RDL2, MITOCHONDRIAL-RELATED"/>
    <property type="match status" value="1"/>
</dbReference>
<reference evidence="2 3" key="1">
    <citation type="submission" date="2019-07" db="EMBL/GenBank/DDBJ databases">
        <title>Whole genome shotgun sequence of Reyranella soli NBRC 108950.</title>
        <authorList>
            <person name="Hosoyama A."/>
            <person name="Uohara A."/>
            <person name="Ohji S."/>
            <person name="Ichikawa N."/>
        </authorList>
    </citation>
    <scope>NUCLEOTIDE SEQUENCE [LARGE SCALE GENOMIC DNA]</scope>
    <source>
        <strain evidence="2 3">NBRC 108950</strain>
    </source>
</reference>
<dbReference type="PROSITE" id="PS50206">
    <property type="entry name" value="RHODANESE_3"/>
    <property type="match status" value="4"/>
</dbReference>
<sequence length="733" mass="79190">MTLHQERAAAVRRLVDKSRAIEKAGVTRANLEKIGGLLASLAARAELFPQEEFPLGADGGIYRLAEDPDHRFALYASAGGAGKKVPPHNHTTWAIIAGVHGAERNVVYDRLDNGAREDFVQLREAPAKEKTLRRGDVISYLPDDFHHIETPAGSGNALHLHFYGLSLEHLPDRVSVDMATGNAKRFMAKAKILTPLLEVQQVKAMLKSGEIFGFFDVREEGEFSIQGHPLFATPLPLSRLEPRVLALLPDPHTRIVLMDSGDEAADPQWLGRANRAAAKLSQLGYTNVAVMKGGLKAWRDAGYEVFTGVNVPSKAFGEVVEHENDTPRIDAADLQKLVDAKTDLVILDSRPMPEFNNMSIPGGVDCPGAELVYRVKDFAPRPETLVVVNCAGRTRSIIGAQSLINAGLPNKVIALKNGTMGWHLAGLKVARGETKSFGPQGPEAAKFAQAAAANIAKKMNIKKIDKAGLDKLVAKGGPLYRLDVRDPAEYAQGHLKGFRHAAGGQLVQATDQYVGARGATIVLHDNDGVRATMTAHWLMQMNWSEVYVLDHKPAAGELTTEAEPRFPAGFAVPTPATVAPAELNKSLEQALVIDLDTSLRYRDGHVPGAWFAVRAGLAKTIPEMLAKQKGVTRIVLVSPDGEIAALAAAEAADAAGGLPVAVLAGGMKAWRAAKLPTEAGHTRMADPPTDVWYRPYDFKDNIEGAMRQYLEWEVDLVPQVARDGDAAFNVLKA</sequence>
<dbReference type="GO" id="GO:0004792">
    <property type="term" value="F:thiosulfate-cyanide sulfurtransferase activity"/>
    <property type="evidence" value="ECO:0007669"/>
    <property type="project" value="TreeGrafter"/>
</dbReference>
<dbReference type="SMART" id="SM00450">
    <property type="entry name" value="RHOD"/>
    <property type="match status" value="4"/>
</dbReference>
<evidence type="ECO:0000313" key="2">
    <source>
        <dbReference type="EMBL" id="GEP62003.1"/>
    </source>
</evidence>
<dbReference type="AlphaFoldDB" id="A0A512NSS5"/>
<keyword evidence="3" id="KW-1185">Reference proteome</keyword>
<proteinExistence type="predicted"/>
<name>A0A512NSS5_9HYPH</name>
<organism evidence="2 3">
    <name type="scientific">Reyranella soli</name>
    <dbReference type="NCBI Taxonomy" id="1230389"/>
    <lineage>
        <taxon>Bacteria</taxon>
        <taxon>Pseudomonadati</taxon>
        <taxon>Pseudomonadota</taxon>
        <taxon>Alphaproteobacteria</taxon>
        <taxon>Hyphomicrobiales</taxon>
        <taxon>Reyranellaceae</taxon>
        <taxon>Reyranella</taxon>
    </lineage>
</organism>
<dbReference type="InterPro" id="IPR014710">
    <property type="entry name" value="RmlC-like_jellyroll"/>
</dbReference>
<dbReference type="PANTHER" id="PTHR44086:SF10">
    <property type="entry name" value="THIOSULFATE SULFURTRANSFERASE_RHODANESE-LIKE DOMAIN-CONTAINING PROTEIN 3"/>
    <property type="match status" value="1"/>
</dbReference>
<dbReference type="SUPFAM" id="SSF51182">
    <property type="entry name" value="RmlC-like cupins"/>
    <property type="match status" value="1"/>
</dbReference>
<dbReference type="Pfam" id="PF00581">
    <property type="entry name" value="Rhodanese"/>
    <property type="match status" value="4"/>
</dbReference>